<keyword evidence="3" id="KW-0810">Translation regulation</keyword>
<dbReference type="GO" id="GO:0009893">
    <property type="term" value="P:positive regulation of metabolic process"/>
    <property type="evidence" value="ECO:0007669"/>
    <property type="project" value="UniProtKB-ARBA"/>
</dbReference>
<dbReference type="InterPro" id="IPR010992">
    <property type="entry name" value="IHF-like_DNA-bd_dom_sf"/>
</dbReference>
<accession>A0A0M6W732</accession>
<dbReference type="InterPro" id="IPR005684">
    <property type="entry name" value="IHF_alpha"/>
</dbReference>
<evidence type="ECO:0000313" key="10">
    <source>
        <dbReference type="Proteomes" id="UP000242301"/>
    </source>
</evidence>
<dbReference type="Proteomes" id="UP000242301">
    <property type="component" value="Unassembled WGS sequence"/>
</dbReference>
<evidence type="ECO:0000256" key="3">
    <source>
        <dbReference type="ARBA" id="ARBA00022845"/>
    </source>
</evidence>
<dbReference type="PRINTS" id="PR01727">
    <property type="entry name" value="DNABINDINGHU"/>
</dbReference>
<protein>
    <recommendedName>
        <fullName evidence="2">Integration host factor subunit alpha</fullName>
    </recommendedName>
</protein>
<dbReference type="PANTHER" id="PTHR33175">
    <property type="entry name" value="DNA-BINDING PROTEIN HU"/>
    <property type="match status" value="1"/>
</dbReference>
<evidence type="ECO:0000256" key="7">
    <source>
        <dbReference type="ARBA" id="ARBA00023172"/>
    </source>
</evidence>
<dbReference type="PROSITE" id="PS00045">
    <property type="entry name" value="HISTONE_LIKE"/>
    <property type="match status" value="1"/>
</dbReference>
<comment type="similarity">
    <text evidence="1 8">Belongs to the bacterial histone-like protein family.</text>
</comment>
<keyword evidence="6" id="KW-0804">Transcription</keyword>
<dbReference type="GO" id="GO:0003677">
    <property type="term" value="F:DNA binding"/>
    <property type="evidence" value="ECO:0007669"/>
    <property type="project" value="UniProtKB-KW"/>
</dbReference>
<evidence type="ECO:0000256" key="6">
    <source>
        <dbReference type="ARBA" id="ARBA00023163"/>
    </source>
</evidence>
<dbReference type="SUPFAM" id="SSF47729">
    <property type="entry name" value="IHF-like DNA-binding proteins"/>
    <property type="match status" value="1"/>
</dbReference>
<evidence type="ECO:0000256" key="1">
    <source>
        <dbReference type="ARBA" id="ARBA00010529"/>
    </source>
</evidence>
<dbReference type="Gene3D" id="4.10.520.10">
    <property type="entry name" value="IHF-like DNA-binding proteins"/>
    <property type="match status" value="1"/>
</dbReference>
<keyword evidence="7" id="KW-0233">DNA recombination</keyword>
<dbReference type="GO" id="GO:0030527">
    <property type="term" value="F:structural constituent of chromatin"/>
    <property type="evidence" value="ECO:0007669"/>
    <property type="project" value="InterPro"/>
</dbReference>
<proteinExistence type="inferred from homology"/>
<dbReference type="PANTHER" id="PTHR33175:SF2">
    <property type="entry name" value="INTEGRATION HOST FACTOR SUBUNIT ALPHA"/>
    <property type="match status" value="1"/>
</dbReference>
<name>A0A0M6W732_9GAMM</name>
<organism evidence="9 10">
    <name type="scientific">Candidatus Providencia siddallii</name>
    <dbReference type="NCBI Taxonomy" id="1715285"/>
    <lineage>
        <taxon>Bacteria</taxon>
        <taxon>Pseudomonadati</taxon>
        <taxon>Pseudomonadota</taxon>
        <taxon>Gammaproteobacteria</taxon>
        <taxon>Enterobacterales</taxon>
        <taxon>Morganellaceae</taxon>
        <taxon>Providencia</taxon>
    </lineage>
</organism>
<dbReference type="CDD" id="cd13835">
    <property type="entry name" value="IHF_A"/>
    <property type="match status" value="1"/>
</dbReference>
<evidence type="ECO:0000256" key="4">
    <source>
        <dbReference type="ARBA" id="ARBA00023015"/>
    </source>
</evidence>
<evidence type="ECO:0000256" key="5">
    <source>
        <dbReference type="ARBA" id="ARBA00023125"/>
    </source>
</evidence>
<dbReference type="Pfam" id="PF00216">
    <property type="entry name" value="Bac_DNA_binding"/>
    <property type="match status" value="1"/>
</dbReference>
<evidence type="ECO:0000256" key="8">
    <source>
        <dbReference type="RuleBase" id="RU003939"/>
    </source>
</evidence>
<dbReference type="GO" id="GO:0006310">
    <property type="term" value="P:DNA recombination"/>
    <property type="evidence" value="ECO:0007669"/>
    <property type="project" value="UniProtKB-KW"/>
</dbReference>
<evidence type="ECO:0000313" key="9">
    <source>
        <dbReference type="EMBL" id="CRK85704.1"/>
    </source>
</evidence>
<dbReference type="InterPro" id="IPR020816">
    <property type="entry name" value="Histone-like_DNA-bd_CS"/>
</dbReference>
<keyword evidence="5" id="KW-0238">DNA-binding</keyword>
<keyword evidence="10" id="KW-1185">Reference proteome</keyword>
<evidence type="ECO:0000256" key="2">
    <source>
        <dbReference type="ARBA" id="ARBA00018329"/>
    </source>
</evidence>
<dbReference type="GO" id="GO:0005829">
    <property type="term" value="C:cytosol"/>
    <property type="evidence" value="ECO:0007669"/>
    <property type="project" value="TreeGrafter"/>
</dbReference>
<reference evidence="10" key="1">
    <citation type="submission" date="2015-05" db="EMBL/GenBank/DDBJ databases">
        <authorList>
            <person name="Manzano-Marin A."/>
        </authorList>
    </citation>
    <scope>NUCLEOTIDE SEQUENCE [LARGE SCALE GENOMIC DNA]</scope>
    <source>
        <strain evidence="10">officinalis</strain>
    </source>
</reference>
<dbReference type="InterPro" id="IPR000119">
    <property type="entry name" value="Hist_DNA-bd"/>
</dbReference>
<dbReference type="EMBL" id="CVRF01000002">
    <property type="protein sequence ID" value="CRK85704.1"/>
    <property type="molecule type" value="Genomic_DNA"/>
</dbReference>
<dbReference type="STRING" id="1715285.SOFFGTOCOR_0276"/>
<keyword evidence="4" id="KW-0805">Transcription regulation</keyword>
<sequence length="109" mass="12669">MTLTKNEISKYLFKKLGVKKCDAKNLIEMFFEEICISLENNIQVKLSGFGNFILHNKKQRPGRNPKNGKTILITSRRVVTFRSGQKLKNQLKNQLLKNNNVKYTRQKIG</sequence>
<dbReference type="GO" id="GO:0006417">
    <property type="term" value="P:regulation of translation"/>
    <property type="evidence" value="ECO:0007669"/>
    <property type="project" value="UniProtKB-KW"/>
</dbReference>
<dbReference type="AlphaFoldDB" id="A0A0M6W732"/>
<gene>
    <name evidence="9" type="primary">ihfA</name>
    <name evidence="9" type="ORF">SOFFGTOCOR_0276</name>
</gene>
<dbReference type="NCBIfam" id="NF001401">
    <property type="entry name" value="PRK00285.1"/>
    <property type="match status" value="1"/>
</dbReference>
<dbReference type="GO" id="GO:0006355">
    <property type="term" value="P:regulation of DNA-templated transcription"/>
    <property type="evidence" value="ECO:0007669"/>
    <property type="project" value="InterPro"/>
</dbReference>
<dbReference type="SMART" id="SM00411">
    <property type="entry name" value="BHL"/>
    <property type="match status" value="1"/>
</dbReference>